<organism evidence="3 4">
    <name type="scientific">Butyrivibrio proteoclasticus (strain ATCC 51982 / DSM 14932 / B316)</name>
    <name type="common">Clostridium proteoclasticum</name>
    <dbReference type="NCBI Taxonomy" id="515622"/>
    <lineage>
        <taxon>Bacteria</taxon>
        <taxon>Bacillati</taxon>
        <taxon>Bacillota</taxon>
        <taxon>Clostridia</taxon>
        <taxon>Lachnospirales</taxon>
        <taxon>Lachnospiraceae</taxon>
        <taxon>Butyrivibrio</taxon>
    </lineage>
</organism>
<evidence type="ECO:0000259" key="2">
    <source>
        <dbReference type="Pfam" id="PF04991"/>
    </source>
</evidence>
<dbReference type="KEGG" id="bpb:bpr_I0535"/>
<dbReference type="InterPro" id="IPR052942">
    <property type="entry name" value="LPS_cholinephosphotransferase"/>
</dbReference>
<dbReference type="Pfam" id="PF04991">
    <property type="entry name" value="LicD"/>
    <property type="match status" value="1"/>
</dbReference>
<protein>
    <submittedName>
        <fullName evidence="3">LicD family protein</fullName>
    </submittedName>
</protein>
<feature type="transmembrane region" description="Helical" evidence="1">
    <location>
        <begin position="159"/>
        <end position="179"/>
    </location>
</feature>
<dbReference type="HOGENOM" id="CLU_075543_1_0_9"/>
<dbReference type="EMBL" id="CP001810">
    <property type="protein sequence ID" value="ADL33281.1"/>
    <property type="molecule type" value="Genomic_DNA"/>
</dbReference>
<reference evidence="3 4" key="1">
    <citation type="journal article" date="2010" name="PLoS ONE">
        <title>The glycobiome of the rumen bacterium Butyrivibrio proteoclasticus B316(T) highlights adaptation to a polysaccharide-rich environment.</title>
        <authorList>
            <person name="Kelly W.J."/>
            <person name="Leahy S.C."/>
            <person name="Altermann E."/>
            <person name="Yeoman C.J."/>
            <person name="Dunne J.C."/>
            <person name="Kong Z."/>
            <person name="Pacheco D.M."/>
            <person name="Li D."/>
            <person name="Noel S.J."/>
            <person name="Moon C.D."/>
            <person name="Cookson A.L."/>
            <person name="Attwood G.T."/>
        </authorList>
    </citation>
    <scope>NUCLEOTIDE SEQUENCE [LARGE SCALE GENOMIC DNA]</scope>
    <source>
        <strain evidence="4">ATCC 51982 / DSM 14932 / B316</strain>
    </source>
</reference>
<keyword evidence="1" id="KW-0472">Membrane</keyword>
<dbReference type="Proteomes" id="UP000001299">
    <property type="component" value="Chromosome 1"/>
</dbReference>
<sequence>MEKAKSIEHLHSILYDMLLEVDRICKENNIRYFLAFGTEIGAVRDHAFISWDDDIDIKVMREDYESFKAAMKENLGGALKFKEPIDEKPYFFDFVPRIINTEYTLSDDPNNLQNHPAIDVFLVDHVPAGKFFQKGMYFKLKLIHALAISKRKHVDYKSYGAIARAGLIILGGIGNLFSLEKLIRMYDRQQRKYENVTTPFRFTSNFAFGIQAMYDFDIYERATEVVLERDKFPCPERYDEELRLVYGDYMTPRKMGIVHFEENE</sequence>
<accession>E0S0F6</accession>
<dbReference type="PANTHER" id="PTHR43404:SF2">
    <property type="entry name" value="LIPOPOLYSACCHARIDE CHOLINEPHOSPHOTRANSFERASE LICD"/>
    <property type="match status" value="1"/>
</dbReference>
<evidence type="ECO:0000313" key="3">
    <source>
        <dbReference type="EMBL" id="ADL33281.1"/>
    </source>
</evidence>
<keyword evidence="1" id="KW-0812">Transmembrane</keyword>
<gene>
    <name evidence="3" type="ordered locus">bpr_I0535</name>
</gene>
<dbReference type="PANTHER" id="PTHR43404">
    <property type="entry name" value="LIPOPOLYSACCHARIDE CHOLINEPHOSPHOTRANSFERASE LICD"/>
    <property type="match status" value="1"/>
</dbReference>
<keyword evidence="4" id="KW-1185">Reference proteome</keyword>
<dbReference type="STRING" id="515622.bpr_I0535"/>
<dbReference type="AlphaFoldDB" id="E0S0F6"/>
<dbReference type="GO" id="GO:0009100">
    <property type="term" value="P:glycoprotein metabolic process"/>
    <property type="evidence" value="ECO:0007669"/>
    <property type="project" value="UniProtKB-ARBA"/>
</dbReference>
<keyword evidence="1" id="KW-1133">Transmembrane helix</keyword>
<dbReference type="RefSeq" id="WP_013279938.1">
    <property type="nucleotide sequence ID" value="NC_014387.1"/>
</dbReference>
<evidence type="ECO:0000256" key="1">
    <source>
        <dbReference type="SAM" id="Phobius"/>
    </source>
</evidence>
<dbReference type="eggNOG" id="COG3475">
    <property type="taxonomic scope" value="Bacteria"/>
</dbReference>
<name>E0S0F6_BUTPB</name>
<dbReference type="InterPro" id="IPR007074">
    <property type="entry name" value="LicD/FKTN/FKRP_NTP_transf"/>
</dbReference>
<evidence type="ECO:0000313" key="4">
    <source>
        <dbReference type="Proteomes" id="UP000001299"/>
    </source>
</evidence>
<feature type="domain" description="LicD/FKTN/FKRP nucleotidyltransferase" evidence="2">
    <location>
        <begin position="25"/>
        <end position="247"/>
    </location>
</feature>
<proteinExistence type="predicted"/>